<sequence length="34" mass="3822">MVFVPLDDKPFEPECPLSTIGGLVDLERNLFLLC</sequence>
<dbReference type="Proteomes" id="UP000317238">
    <property type="component" value="Unassembled WGS sequence"/>
</dbReference>
<gene>
    <name evidence="1" type="ORF">Pan14r_08780</name>
</gene>
<dbReference type="EMBL" id="SJPL01000001">
    <property type="protein sequence ID" value="TWT68631.1"/>
    <property type="molecule type" value="Genomic_DNA"/>
</dbReference>
<organism evidence="1 2">
    <name type="scientific">Crateriforma conspicua</name>
    <dbReference type="NCBI Taxonomy" id="2527996"/>
    <lineage>
        <taxon>Bacteria</taxon>
        <taxon>Pseudomonadati</taxon>
        <taxon>Planctomycetota</taxon>
        <taxon>Planctomycetia</taxon>
        <taxon>Planctomycetales</taxon>
        <taxon>Planctomycetaceae</taxon>
        <taxon>Crateriforma</taxon>
    </lineage>
</organism>
<evidence type="ECO:0000313" key="2">
    <source>
        <dbReference type="Proteomes" id="UP000317238"/>
    </source>
</evidence>
<keyword evidence="2" id="KW-1185">Reference proteome</keyword>
<comment type="caution">
    <text evidence="1">The sequence shown here is derived from an EMBL/GenBank/DDBJ whole genome shotgun (WGS) entry which is preliminary data.</text>
</comment>
<name>A0A5C5Y1X2_9PLAN</name>
<protein>
    <submittedName>
        <fullName evidence="1">Uncharacterized protein</fullName>
    </submittedName>
</protein>
<evidence type="ECO:0000313" key="1">
    <source>
        <dbReference type="EMBL" id="TWT68631.1"/>
    </source>
</evidence>
<proteinExistence type="predicted"/>
<dbReference type="AlphaFoldDB" id="A0A5C5Y1X2"/>
<accession>A0A5C5Y1X2</accession>
<reference evidence="1 2" key="1">
    <citation type="submission" date="2019-02" db="EMBL/GenBank/DDBJ databases">
        <title>Deep-cultivation of Planctomycetes and their phenomic and genomic characterization uncovers novel biology.</title>
        <authorList>
            <person name="Wiegand S."/>
            <person name="Jogler M."/>
            <person name="Boedeker C."/>
            <person name="Pinto D."/>
            <person name="Vollmers J."/>
            <person name="Rivas-Marin E."/>
            <person name="Kohn T."/>
            <person name="Peeters S.H."/>
            <person name="Heuer A."/>
            <person name="Rast P."/>
            <person name="Oberbeckmann S."/>
            <person name="Bunk B."/>
            <person name="Jeske O."/>
            <person name="Meyerdierks A."/>
            <person name="Storesund J.E."/>
            <person name="Kallscheuer N."/>
            <person name="Luecker S."/>
            <person name="Lage O.M."/>
            <person name="Pohl T."/>
            <person name="Merkel B.J."/>
            <person name="Hornburger P."/>
            <person name="Mueller R.-W."/>
            <person name="Bruemmer F."/>
            <person name="Labrenz M."/>
            <person name="Spormann A.M."/>
            <person name="Op Den Camp H."/>
            <person name="Overmann J."/>
            <person name="Amann R."/>
            <person name="Jetten M.S.M."/>
            <person name="Mascher T."/>
            <person name="Medema M.H."/>
            <person name="Devos D.P."/>
            <person name="Kaster A.-K."/>
            <person name="Ovreas L."/>
            <person name="Rohde M."/>
            <person name="Galperin M.Y."/>
            <person name="Jogler C."/>
        </authorList>
    </citation>
    <scope>NUCLEOTIDE SEQUENCE [LARGE SCALE GENOMIC DNA]</scope>
    <source>
        <strain evidence="1 2">Pan14r</strain>
    </source>
</reference>